<evidence type="ECO:0000313" key="1">
    <source>
        <dbReference type="EMBL" id="GAA0859312.1"/>
    </source>
</evidence>
<comment type="caution">
    <text evidence="1">The sequence shown here is derived from an EMBL/GenBank/DDBJ whole genome shotgun (WGS) entry which is preliminary data.</text>
</comment>
<name>A0ABN1LRM7_9ALTE</name>
<keyword evidence="2" id="KW-1185">Reference proteome</keyword>
<sequence length="98" mass="11385">MTDTMLIISFAELCQSEQLNQEVIIDVVEYGIAQPISGNHAQEWIFDTGSVHWLKKAVRLHYELEIDWVAVAVIVDLLKQQETLKSKIETLQNRLERY</sequence>
<dbReference type="Gene3D" id="1.10.1660.10">
    <property type="match status" value="1"/>
</dbReference>
<reference evidence="1 2" key="1">
    <citation type="journal article" date="2019" name="Int. J. Syst. Evol. Microbiol.">
        <title>The Global Catalogue of Microorganisms (GCM) 10K type strain sequencing project: providing services to taxonomists for standard genome sequencing and annotation.</title>
        <authorList>
            <consortium name="The Broad Institute Genomics Platform"/>
            <consortium name="The Broad Institute Genome Sequencing Center for Infectious Disease"/>
            <person name="Wu L."/>
            <person name="Ma J."/>
        </authorList>
    </citation>
    <scope>NUCLEOTIDE SEQUENCE [LARGE SCALE GENOMIC DNA]</scope>
    <source>
        <strain evidence="1 2">JCM 15896</strain>
    </source>
</reference>
<protein>
    <submittedName>
        <fullName evidence="1">Chaperone modulator CbpM</fullName>
    </submittedName>
</protein>
<evidence type="ECO:0000313" key="2">
    <source>
        <dbReference type="Proteomes" id="UP001500359"/>
    </source>
</evidence>
<accession>A0ABN1LRM7</accession>
<dbReference type="EMBL" id="BAAAFD010000011">
    <property type="protein sequence ID" value="GAA0859312.1"/>
    <property type="molecule type" value="Genomic_DNA"/>
</dbReference>
<dbReference type="Pfam" id="PF13591">
    <property type="entry name" value="MerR_2"/>
    <property type="match status" value="1"/>
</dbReference>
<gene>
    <name evidence="1" type="primary">cbpM</name>
    <name evidence="1" type="ORF">GCM10009114_32310</name>
</gene>
<organism evidence="1 2">
    <name type="scientific">Aliiglaciecola litoralis</name>
    <dbReference type="NCBI Taxonomy" id="582857"/>
    <lineage>
        <taxon>Bacteria</taxon>
        <taxon>Pseudomonadati</taxon>
        <taxon>Pseudomonadota</taxon>
        <taxon>Gammaproteobacteria</taxon>
        <taxon>Alteromonadales</taxon>
        <taxon>Alteromonadaceae</taxon>
        <taxon>Aliiglaciecola</taxon>
    </lineage>
</organism>
<proteinExistence type="predicted"/>
<dbReference type="Proteomes" id="UP001500359">
    <property type="component" value="Unassembled WGS sequence"/>
</dbReference>
<dbReference type="RefSeq" id="WP_343861859.1">
    <property type="nucleotide sequence ID" value="NZ_BAAAFD010000011.1"/>
</dbReference>